<dbReference type="InterPro" id="IPR004634">
    <property type="entry name" value="Pept_S49_pIV"/>
</dbReference>
<feature type="active site" description="Proton donor/acceptor" evidence="7">
    <location>
        <position position="194"/>
    </location>
</feature>
<dbReference type="GO" id="GO:0008236">
    <property type="term" value="F:serine-type peptidase activity"/>
    <property type="evidence" value="ECO:0007669"/>
    <property type="project" value="UniProtKB-KW"/>
</dbReference>
<dbReference type="InterPro" id="IPR002142">
    <property type="entry name" value="Peptidase_S49"/>
</dbReference>
<keyword evidence="5" id="KW-0720">Serine protease</keyword>
<comment type="subcellular location">
    <subcellularLocation>
        <location evidence="1">Membrane</location>
    </subcellularLocation>
</comment>
<dbReference type="CDD" id="cd07018">
    <property type="entry name" value="S49_SppA_67K_type"/>
    <property type="match status" value="1"/>
</dbReference>
<dbReference type="RefSeq" id="WP_090252700.1">
    <property type="nucleotide sequence ID" value="NZ_FPAS01000006.1"/>
</dbReference>
<accession>A0A1I7BQ71</accession>
<organism evidence="10 11">
    <name type="scientific">Lishizhenia tianjinensis</name>
    <dbReference type="NCBI Taxonomy" id="477690"/>
    <lineage>
        <taxon>Bacteria</taxon>
        <taxon>Pseudomonadati</taxon>
        <taxon>Bacteroidota</taxon>
        <taxon>Flavobacteriia</taxon>
        <taxon>Flavobacteriales</taxon>
        <taxon>Crocinitomicaceae</taxon>
        <taxon>Lishizhenia</taxon>
    </lineage>
</organism>
<dbReference type="AlphaFoldDB" id="A0A1I7BQ71"/>
<feature type="transmembrane region" description="Helical" evidence="8">
    <location>
        <begin position="12"/>
        <end position="37"/>
    </location>
</feature>
<keyword evidence="6 8" id="KW-0472">Membrane</keyword>
<dbReference type="STRING" id="477690.SAMN05216474_2989"/>
<dbReference type="GO" id="GO:0016020">
    <property type="term" value="C:membrane"/>
    <property type="evidence" value="ECO:0007669"/>
    <property type="project" value="UniProtKB-SubCell"/>
</dbReference>
<dbReference type="EMBL" id="FPAS01000006">
    <property type="protein sequence ID" value="SFT89315.1"/>
    <property type="molecule type" value="Genomic_DNA"/>
</dbReference>
<dbReference type="Pfam" id="PF01343">
    <property type="entry name" value="Peptidase_S49"/>
    <property type="match status" value="2"/>
</dbReference>
<keyword evidence="4" id="KW-0378">Hydrolase</keyword>
<dbReference type="CDD" id="cd07023">
    <property type="entry name" value="S49_Sppa_N_C"/>
    <property type="match status" value="1"/>
</dbReference>
<dbReference type="InterPro" id="IPR047217">
    <property type="entry name" value="S49_SppA_67K_type_N"/>
</dbReference>
<evidence type="ECO:0000256" key="5">
    <source>
        <dbReference type="ARBA" id="ARBA00022825"/>
    </source>
</evidence>
<evidence type="ECO:0000256" key="8">
    <source>
        <dbReference type="SAM" id="Phobius"/>
    </source>
</evidence>
<reference evidence="10 11" key="1">
    <citation type="submission" date="2016-10" db="EMBL/GenBank/DDBJ databases">
        <authorList>
            <person name="de Groot N.N."/>
        </authorList>
    </citation>
    <scope>NUCLEOTIDE SEQUENCE [LARGE SCALE GENOMIC DNA]</scope>
    <source>
        <strain evidence="10 11">CGMCC 1.7005</strain>
    </source>
</reference>
<dbReference type="PANTHER" id="PTHR33209:SF1">
    <property type="entry name" value="PEPTIDASE S49 DOMAIN-CONTAINING PROTEIN"/>
    <property type="match status" value="1"/>
</dbReference>
<name>A0A1I7BQ71_9FLAO</name>
<evidence type="ECO:0000259" key="9">
    <source>
        <dbReference type="Pfam" id="PF01343"/>
    </source>
</evidence>
<evidence type="ECO:0000256" key="3">
    <source>
        <dbReference type="ARBA" id="ARBA00022670"/>
    </source>
</evidence>
<evidence type="ECO:0000313" key="11">
    <source>
        <dbReference type="Proteomes" id="UP000236454"/>
    </source>
</evidence>
<comment type="similarity">
    <text evidence="2">Belongs to the peptidase S49 family.</text>
</comment>
<dbReference type="NCBIfam" id="TIGR00705">
    <property type="entry name" value="SppA_67K"/>
    <property type="match status" value="1"/>
</dbReference>
<evidence type="ECO:0000256" key="2">
    <source>
        <dbReference type="ARBA" id="ARBA00008683"/>
    </source>
</evidence>
<dbReference type="InterPro" id="IPR004635">
    <property type="entry name" value="Pept_S49_SppA"/>
</dbReference>
<evidence type="ECO:0000256" key="6">
    <source>
        <dbReference type="ARBA" id="ARBA00023136"/>
    </source>
</evidence>
<keyword evidence="3 10" id="KW-0645">Protease</keyword>
<dbReference type="Proteomes" id="UP000236454">
    <property type="component" value="Unassembled WGS sequence"/>
</dbReference>
<evidence type="ECO:0000313" key="10">
    <source>
        <dbReference type="EMBL" id="SFT89315.1"/>
    </source>
</evidence>
<dbReference type="PIRSF" id="PIRSF001217">
    <property type="entry name" value="Protease_4_SppA"/>
    <property type="match status" value="1"/>
</dbReference>
<proteinExistence type="inferred from homology"/>
<sequence length="589" mass="65693">MNNKVSFGRVFWPSFLALIIVIGGIFGIIFLVISAAIPDVKYGIPSNTVLHLELKGTVVENSSRKLNPYDFQVEDRIGLADILYGLETAKNDERVKGIYIDLKGVRCGLASAEEIREGLKDFQNSGKFLVTYFNGEVVGLKDFFIGSVANEKYAFSSTMMEFGGMGMELMYFKGLLDKVGVEMQVVRGANNDFKSAVEPYFLTKMSDSARLQNQVLLDNVWENYRATIADDVKKSKEELNQIAEKYEVKRMEDAYQLGMVDSILYQDEVLNKIKDKVGAASLKKLKLKKFSDYARNKFYEDQNIVRAKKANVAVVLAQGDITKRGSEFSSEKYVKLLREARLSKHIKTIVFRVNSPGGSALASDEIWREVKLANEEKTVIVSMGDLAASGGYYVAAPAKRIFASSNTITGSIGVFGVIPYTGKALENNLGLSFDRVGTNPYAVLTTNEKLTDEQMRLIQGEVNNTYQQFMQRVADGRGLTLNQVNTIARGRVWTGEDALRVGLVDEIGGLKDAIAFAVEDAQIEDPVIEYFPARKVNPIDAYLEIISEEQQESVQTQALPQELMAHFEKLKAIENHMGVQVRIPEIILE</sequence>
<dbReference type="InterPro" id="IPR047272">
    <property type="entry name" value="S49_SppA_C"/>
</dbReference>
<dbReference type="NCBIfam" id="TIGR00706">
    <property type="entry name" value="SppA_dom"/>
    <property type="match status" value="1"/>
</dbReference>
<evidence type="ECO:0000256" key="4">
    <source>
        <dbReference type="ARBA" id="ARBA00022801"/>
    </source>
</evidence>
<protein>
    <submittedName>
        <fullName evidence="10">Protease-4</fullName>
    </submittedName>
</protein>
<dbReference type="Gene3D" id="3.90.226.10">
    <property type="entry name" value="2-enoyl-CoA Hydratase, Chain A, domain 1"/>
    <property type="match status" value="3"/>
</dbReference>
<dbReference type="OrthoDB" id="9764363at2"/>
<evidence type="ECO:0000256" key="7">
    <source>
        <dbReference type="PIRSR" id="PIRSR001217-1"/>
    </source>
</evidence>
<dbReference type="GO" id="GO:0006465">
    <property type="term" value="P:signal peptide processing"/>
    <property type="evidence" value="ECO:0007669"/>
    <property type="project" value="InterPro"/>
</dbReference>
<keyword evidence="8" id="KW-0812">Transmembrane</keyword>
<gene>
    <name evidence="10" type="ORF">SAMN05216474_2989</name>
</gene>
<keyword evidence="11" id="KW-1185">Reference proteome</keyword>
<feature type="domain" description="Peptidase S49" evidence="9">
    <location>
        <begin position="143"/>
        <end position="278"/>
    </location>
</feature>
<feature type="active site" description="Nucleophile" evidence="7">
    <location>
        <position position="389"/>
    </location>
</feature>
<dbReference type="Gene3D" id="6.20.330.10">
    <property type="match status" value="1"/>
</dbReference>
<evidence type="ECO:0000256" key="1">
    <source>
        <dbReference type="ARBA" id="ARBA00004370"/>
    </source>
</evidence>
<keyword evidence="8" id="KW-1133">Transmembrane helix</keyword>
<dbReference type="SUPFAM" id="SSF52096">
    <property type="entry name" value="ClpP/crotonase"/>
    <property type="match status" value="2"/>
</dbReference>
<dbReference type="InterPro" id="IPR029045">
    <property type="entry name" value="ClpP/crotonase-like_dom_sf"/>
</dbReference>
<dbReference type="PANTHER" id="PTHR33209">
    <property type="entry name" value="PROTEASE 4"/>
    <property type="match status" value="1"/>
</dbReference>
<feature type="domain" description="Peptidase S49" evidence="9">
    <location>
        <begin position="374"/>
        <end position="523"/>
    </location>
</feature>